<organism evidence="2 3">
    <name type="scientific">Rhizophagus irregularis</name>
    <dbReference type="NCBI Taxonomy" id="588596"/>
    <lineage>
        <taxon>Eukaryota</taxon>
        <taxon>Fungi</taxon>
        <taxon>Fungi incertae sedis</taxon>
        <taxon>Mucoromycota</taxon>
        <taxon>Glomeromycotina</taxon>
        <taxon>Glomeromycetes</taxon>
        <taxon>Glomerales</taxon>
        <taxon>Glomeraceae</taxon>
        <taxon>Rhizophagus</taxon>
    </lineage>
</organism>
<evidence type="ECO:0000313" key="3">
    <source>
        <dbReference type="Proteomes" id="UP000684084"/>
    </source>
</evidence>
<dbReference type="Proteomes" id="UP000684084">
    <property type="component" value="Unassembled WGS sequence"/>
</dbReference>
<evidence type="ECO:0000256" key="1">
    <source>
        <dbReference type="SAM" id="MobiDB-lite"/>
    </source>
</evidence>
<comment type="caution">
    <text evidence="2">The sequence shown here is derived from an EMBL/GenBank/DDBJ whole genome shotgun (WGS) entry which is preliminary data.</text>
</comment>
<dbReference type="AlphaFoldDB" id="A0A916ELA6"/>
<accession>A0A916ELA6</accession>
<sequence length="111" mass="13058">MGTPISARIDIGKDDNRQNMFAKPLSENYEDELARAFEEKARISKLEELVSNIERRLNNDNRNKYQSNMGRRLNNGNRNSYQSNQNRYQHVSDVIEWGIIRIIVLKEGMQE</sequence>
<dbReference type="EMBL" id="CAGKOT010000076">
    <property type="protein sequence ID" value="CAB5392400.1"/>
    <property type="molecule type" value="Genomic_DNA"/>
</dbReference>
<protein>
    <submittedName>
        <fullName evidence="2">Uncharacterized protein</fullName>
    </submittedName>
</protein>
<reference evidence="2" key="1">
    <citation type="submission" date="2020-05" db="EMBL/GenBank/DDBJ databases">
        <authorList>
            <person name="Rincon C."/>
            <person name="Sanders R I."/>
            <person name="Robbins C."/>
            <person name="Chaturvedi A."/>
        </authorList>
    </citation>
    <scope>NUCLEOTIDE SEQUENCE</scope>
    <source>
        <strain evidence="2">CHB12</strain>
    </source>
</reference>
<proteinExistence type="predicted"/>
<gene>
    <name evidence="2" type="ORF">CHRIB12_LOCUS22397</name>
</gene>
<feature type="region of interest" description="Disordered" evidence="1">
    <location>
        <begin position="60"/>
        <end position="85"/>
    </location>
</feature>
<evidence type="ECO:0000313" key="2">
    <source>
        <dbReference type="EMBL" id="CAB5392400.1"/>
    </source>
</evidence>
<name>A0A916ELA6_9GLOM</name>
<feature type="compositionally biased region" description="Low complexity" evidence="1">
    <location>
        <begin position="68"/>
        <end position="79"/>
    </location>
</feature>